<dbReference type="EMBL" id="CP014223">
    <property type="protein sequence ID" value="AMJ40325.1"/>
    <property type="molecule type" value="Genomic_DNA"/>
</dbReference>
<comment type="similarity">
    <text evidence="1">Belongs to the V-ATPase V0D/AC39 subunit family.</text>
</comment>
<dbReference type="GO" id="GO:0046961">
    <property type="term" value="F:proton-transporting ATPase activity, rotational mechanism"/>
    <property type="evidence" value="ECO:0007669"/>
    <property type="project" value="InterPro"/>
</dbReference>
<keyword evidence="6" id="KW-1185">Reference proteome</keyword>
<reference evidence="5" key="4">
    <citation type="submission" date="2016-11" db="EMBL/GenBank/DDBJ databases">
        <authorList>
            <person name="Varghese N."/>
            <person name="Submissions S."/>
        </authorList>
    </citation>
    <scope>NUCLEOTIDE SEQUENCE</scope>
    <source>
        <strain evidence="5">DSM 1682</strain>
    </source>
</reference>
<dbReference type="Proteomes" id="UP000068026">
    <property type="component" value="Chromosome"/>
</dbReference>
<sequence length="325" mass="37137">MSKNKIYPFAVASVRSMENSLMTKQKLMQMADAKTAEEALRILSDSAYGKTQIKGVYEFEKMIGNHLEETYQAVAGLIPQETLIDIFLYKNDYHNIKVLLKEEVSKVSGKKFLILGGTIPIETLRKNLRERNYTELPNINGEAVEEAISMYAKTRNGRYIDTILDRACFSTMEKAAAKLGNIYVSKYVQMLADITNLKTLYRVKKMDREFQVLEESFVPGGSISLELISRAFRSDSLVAVLKETPYGLLCEKYMDQGFTAFEKACDDYLMEYIKDAKYKTLTPEPVMAFILAKETEAKCIRIIMTCKMHSIDPAIIKERVRETYV</sequence>
<dbReference type="InterPro" id="IPR035067">
    <property type="entry name" value="V-type_ATPase_csu/dsu"/>
</dbReference>
<dbReference type="Pfam" id="PF01992">
    <property type="entry name" value="vATP-synt_AC39"/>
    <property type="match status" value="1"/>
</dbReference>
<protein>
    <submittedName>
        <fullName evidence="4">V-type sodium ATPase subunit C</fullName>
    </submittedName>
    <submittedName>
        <fullName evidence="5">V/A-type H+-transporting ATPase subunit C</fullName>
    </submittedName>
</protein>
<reference evidence="4 6" key="1">
    <citation type="journal article" date="2016" name="Genome Announc.">
        <title>Complete Genome Sequence of the Amino Acid-Fermenting Clostridium propionicum X2 (DSM 1682).</title>
        <authorList>
            <person name="Poehlein A."/>
            <person name="Schlien K."/>
            <person name="Chowdhury N.P."/>
            <person name="Gottschalk G."/>
            <person name="Buckel W."/>
            <person name="Daniel R."/>
        </authorList>
    </citation>
    <scope>NUCLEOTIDE SEQUENCE [LARGE SCALE GENOMIC DNA]</scope>
    <source>
        <strain evidence="4 6">X2</strain>
    </source>
</reference>
<reference evidence="6" key="2">
    <citation type="submission" date="2016-01" db="EMBL/GenBank/DDBJ databases">
        <authorList>
            <person name="Poehlein A."/>
            <person name="Schlien K."/>
            <person name="Gottschalk G."/>
            <person name="Buckel W."/>
            <person name="Daniel R."/>
        </authorList>
    </citation>
    <scope>NUCLEOTIDE SEQUENCE [LARGE SCALE GENOMIC DNA]</scope>
    <source>
        <strain evidence="6">X2</strain>
    </source>
</reference>
<evidence type="ECO:0000313" key="6">
    <source>
        <dbReference type="Proteomes" id="UP000068026"/>
    </source>
</evidence>
<dbReference type="InterPro" id="IPR036079">
    <property type="entry name" value="ATPase_csu/dsu_sf"/>
</dbReference>
<name>A0A0X8VAA7_ANAPI</name>
<proteinExistence type="inferred from homology"/>
<evidence type="ECO:0000256" key="2">
    <source>
        <dbReference type="ARBA" id="ARBA00022448"/>
    </source>
</evidence>
<evidence type="ECO:0000313" key="7">
    <source>
        <dbReference type="Proteomes" id="UP000184204"/>
    </source>
</evidence>
<evidence type="ECO:0000256" key="1">
    <source>
        <dbReference type="ARBA" id="ARBA00006709"/>
    </source>
</evidence>
<reference evidence="7" key="3">
    <citation type="submission" date="2016-11" db="EMBL/GenBank/DDBJ databases">
        <authorList>
            <person name="Jaros S."/>
            <person name="Januszkiewicz K."/>
            <person name="Wedrychowicz H."/>
        </authorList>
    </citation>
    <scope>NUCLEOTIDE SEQUENCE [LARGE SCALE GENOMIC DNA]</scope>
    <source>
        <strain evidence="7">DSM 1682</strain>
    </source>
</reference>
<dbReference type="InterPro" id="IPR044911">
    <property type="entry name" value="V-type_ATPase_csu/dsu_dom_3"/>
</dbReference>
<evidence type="ECO:0000256" key="3">
    <source>
        <dbReference type="ARBA" id="ARBA00023065"/>
    </source>
</evidence>
<dbReference type="AlphaFoldDB" id="A0A0X8VAA7"/>
<dbReference type="NCBIfam" id="NF002266">
    <property type="entry name" value="PRK01198.1-2"/>
    <property type="match status" value="1"/>
</dbReference>
<accession>A0A0X8VAA7</accession>
<dbReference type="Gene3D" id="1.20.1690.10">
    <property type="entry name" value="V-type ATP synthase subunit C domain"/>
    <property type="match status" value="2"/>
</dbReference>
<dbReference type="PANTHER" id="PTHR38682:SF1">
    <property type="entry name" value="V-TYPE ATP SYNTHASE SUBUNIT C"/>
    <property type="match status" value="1"/>
</dbReference>
<dbReference type="SUPFAM" id="SSF103486">
    <property type="entry name" value="V-type ATP synthase subunit C"/>
    <property type="match status" value="1"/>
</dbReference>
<organism evidence="5 7">
    <name type="scientific">Anaerotignum propionicum DSM 1682</name>
    <dbReference type="NCBI Taxonomy" id="991789"/>
    <lineage>
        <taxon>Bacteria</taxon>
        <taxon>Bacillati</taxon>
        <taxon>Bacillota</taxon>
        <taxon>Clostridia</taxon>
        <taxon>Lachnospirales</taxon>
        <taxon>Anaerotignaceae</taxon>
        <taxon>Anaerotignum</taxon>
    </lineage>
</organism>
<dbReference type="InterPro" id="IPR002843">
    <property type="entry name" value="ATPase_V0-cplx_csu/dsu"/>
</dbReference>
<dbReference type="InterPro" id="IPR050873">
    <property type="entry name" value="V-ATPase_V0D/AC39_subunit"/>
</dbReference>
<gene>
    <name evidence="4" type="primary">ntpC</name>
    <name evidence="4" type="ORF">CPRO_07230</name>
    <name evidence="5" type="ORF">SAMN02745151_00756</name>
</gene>
<keyword evidence="2" id="KW-0813">Transport</keyword>
<dbReference type="RefSeq" id="WP_066047921.1">
    <property type="nucleotide sequence ID" value="NZ_CP014223.1"/>
</dbReference>
<dbReference type="KEGG" id="cpro:CPRO_07230"/>
<dbReference type="Gene3D" id="1.10.132.50">
    <property type="entry name" value="ATP synthase (C/AC39) subunit, domain 3"/>
    <property type="match status" value="1"/>
</dbReference>
<keyword evidence="3" id="KW-0406">Ion transport</keyword>
<evidence type="ECO:0000313" key="4">
    <source>
        <dbReference type="EMBL" id="AMJ40325.1"/>
    </source>
</evidence>
<dbReference type="EMBL" id="FQUA01000002">
    <property type="protein sequence ID" value="SHE44993.1"/>
    <property type="molecule type" value="Genomic_DNA"/>
</dbReference>
<dbReference type="Proteomes" id="UP000184204">
    <property type="component" value="Unassembled WGS sequence"/>
</dbReference>
<dbReference type="PANTHER" id="PTHR38682">
    <property type="entry name" value="V-TYPE ATP SYNTHASE SUBUNIT C"/>
    <property type="match status" value="1"/>
</dbReference>
<dbReference type="OrthoDB" id="1653at2"/>
<evidence type="ECO:0000313" key="5">
    <source>
        <dbReference type="EMBL" id="SHE44993.1"/>
    </source>
</evidence>